<dbReference type="EC" id="3.6.4.-" evidence="6"/>
<dbReference type="InterPro" id="IPR000330">
    <property type="entry name" value="SNF2_N"/>
</dbReference>
<dbReference type="InterPro" id="IPR001650">
    <property type="entry name" value="Helicase_C-like"/>
</dbReference>
<dbReference type="PROSITE" id="PS50966">
    <property type="entry name" value="ZF_SWIM"/>
    <property type="match status" value="1"/>
</dbReference>
<dbReference type="Pfam" id="PF08455">
    <property type="entry name" value="SNF2_assoc"/>
    <property type="match status" value="1"/>
</dbReference>
<keyword evidence="6" id="KW-0067">ATP-binding</keyword>
<organism evidence="6 7">
    <name type="scientific">Ventrimonas faecis</name>
    <dbReference type="NCBI Taxonomy" id="3133170"/>
    <lineage>
        <taxon>Bacteria</taxon>
        <taxon>Bacillati</taxon>
        <taxon>Bacillota</taxon>
        <taxon>Clostridia</taxon>
        <taxon>Lachnospirales</taxon>
        <taxon>Lachnospiraceae</taxon>
        <taxon>Ventrimonas</taxon>
    </lineage>
</organism>
<dbReference type="Pfam" id="PF00271">
    <property type="entry name" value="Helicase_C"/>
    <property type="match status" value="1"/>
</dbReference>
<comment type="caution">
    <text evidence="6">The sequence shown here is derived from an EMBL/GenBank/DDBJ whole genome shotgun (WGS) entry which is preliminary data.</text>
</comment>
<keyword evidence="7" id="KW-1185">Reference proteome</keyword>
<dbReference type="EMBL" id="JBBMFJ010000015">
    <property type="protein sequence ID" value="MEQ2563147.1"/>
    <property type="molecule type" value="Genomic_DNA"/>
</dbReference>
<protein>
    <submittedName>
        <fullName evidence="6">DEAD/DEAH box helicase</fullName>
        <ecNumber evidence="6">3.6.4.-</ecNumber>
    </submittedName>
</protein>
<dbReference type="Proteomes" id="UP001437460">
    <property type="component" value="Unassembled WGS sequence"/>
</dbReference>
<keyword evidence="6" id="KW-0547">Nucleotide-binding</keyword>
<dbReference type="RefSeq" id="WP_349229347.1">
    <property type="nucleotide sequence ID" value="NZ_JBBMFJ010000015.1"/>
</dbReference>
<dbReference type="SMART" id="SM00490">
    <property type="entry name" value="HELICc"/>
    <property type="match status" value="1"/>
</dbReference>
<keyword evidence="6" id="KW-0347">Helicase</keyword>
<gene>
    <name evidence="6" type="ORF">WMO41_08220</name>
</gene>
<dbReference type="InterPro" id="IPR013663">
    <property type="entry name" value="Helicase_SWF/SNF/SWI_bac"/>
</dbReference>
<dbReference type="CDD" id="cd18793">
    <property type="entry name" value="SF2_C_SNF"/>
    <property type="match status" value="1"/>
</dbReference>
<evidence type="ECO:0000259" key="3">
    <source>
        <dbReference type="PROSITE" id="PS50966"/>
    </source>
</evidence>
<evidence type="ECO:0000313" key="6">
    <source>
        <dbReference type="EMBL" id="MEQ2563147.1"/>
    </source>
</evidence>
<dbReference type="Gene3D" id="3.40.50.10810">
    <property type="entry name" value="Tandem AAA-ATPase domain"/>
    <property type="match status" value="1"/>
</dbReference>
<dbReference type="InterPro" id="IPR014001">
    <property type="entry name" value="Helicase_ATP-bd"/>
</dbReference>
<dbReference type="PANTHER" id="PTHR10799">
    <property type="entry name" value="SNF2/RAD54 HELICASE FAMILY"/>
    <property type="match status" value="1"/>
</dbReference>
<reference evidence="6 7" key="1">
    <citation type="submission" date="2024-03" db="EMBL/GenBank/DDBJ databases">
        <title>Human intestinal bacterial collection.</title>
        <authorList>
            <person name="Pauvert C."/>
            <person name="Hitch T.C.A."/>
            <person name="Clavel T."/>
        </authorList>
    </citation>
    <scope>NUCLEOTIDE SEQUENCE [LARGE SCALE GENOMIC DNA]</scope>
    <source>
        <strain evidence="6 7">CLA-AP-H27</strain>
    </source>
</reference>
<dbReference type="InterPro" id="IPR038718">
    <property type="entry name" value="SNF2-like_sf"/>
</dbReference>
<feature type="domain" description="SWIM-type" evidence="3">
    <location>
        <begin position="29"/>
        <end position="68"/>
    </location>
</feature>
<evidence type="ECO:0000313" key="7">
    <source>
        <dbReference type="Proteomes" id="UP001437460"/>
    </source>
</evidence>
<dbReference type="GO" id="GO:0016787">
    <property type="term" value="F:hydrolase activity"/>
    <property type="evidence" value="ECO:0007669"/>
    <property type="project" value="UniProtKB-KW"/>
</dbReference>
<keyword evidence="1 6" id="KW-0378">Hydrolase</keyword>
<dbReference type="InterPro" id="IPR007527">
    <property type="entry name" value="Znf_SWIM"/>
</dbReference>
<name>A0ABV1HMT5_9FIRM</name>
<evidence type="ECO:0000259" key="4">
    <source>
        <dbReference type="PROSITE" id="PS51192"/>
    </source>
</evidence>
<dbReference type="GO" id="GO:0004386">
    <property type="term" value="F:helicase activity"/>
    <property type="evidence" value="ECO:0007669"/>
    <property type="project" value="UniProtKB-KW"/>
</dbReference>
<evidence type="ECO:0000256" key="1">
    <source>
        <dbReference type="ARBA" id="ARBA00022801"/>
    </source>
</evidence>
<dbReference type="PROSITE" id="PS51194">
    <property type="entry name" value="HELICASE_CTER"/>
    <property type="match status" value="1"/>
</dbReference>
<dbReference type="Gene3D" id="3.40.50.300">
    <property type="entry name" value="P-loop containing nucleotide triphosphate hydrolases"/>
    <property type="match status" value="1"/>
</dbReference>
<evidence type="ECO:0000259" key="5">
    <source>
        <dbReference type="PROSITE" id="PS51194"/>
    </source>
</evidence>
<keyword evidence="2" id="KW-0862">Zinc</keyword>
<evidence type="ECO:0000256" key="2">
    <source>
        <dbReference type="PROSITE-ProRule" id="PRU00325"/>
    </source>
</evidence>
<dbReference type="SUPFAM" id="SSF52540">
    <property type="entry name" value="P-loop containing nucleoside triphosphate hydrolases"/>
    <property type="match status" value="2"/>
</dbReference>
<feature type="domain" description="Helicase ATP-binding" evidence="4">
    <location>
        <begin position="600"/>
        <end position="789"/>
    </location>
</feature>
<keyword evidence="2" id="KW-0863">Zinc-finger</keyword>
<accession>A0ABV1HMT5</accession>
<dbReference type="PROSITE" id="PS51192">
    <property type="entry name" value="HELICASE_ATP_BIND_1"/>
    <property type="match status" value="1"/>
</dbReference>
<sequence length="1078" mass="122358">MKITESATSTFWKGEQGIRASVQDGDSLYKVSLYVKGSQVRDYSCSCVNGNSYRGMCAHAKLVWEQWKKEQEQHSGRPVSTSQEIRTMIREYTNREVAKIIEDAEETEIRLVPRLMLKNGSASLEFKLGRDRFYIIKDLMSFAEAVRTGASVSYGKQLTFHHSLNAFAEEDRELCALLLELVQVYQEHFEQFRKSSFVTMQGLRTLNLNRANRDRFFQLMENRDLEVEFGDGSHCNVKVKQECMRLPVQIRRAGRDGIAVSIDQELFGIPGERGWYVGNETSLVCLDETESRELGVFLEQVLKDKKSHTLDIQDRDIPLFYERVLQKILPYAELTVHDVDLESYRPKELKAQFSFDSTGPDEITMKPLLSYGDFSFSPLNDDKVPRIICRDVPGEFKISQVITRYFQYRDGESEYLVIRNDEEALYRLLSEGMEEFMELGQVLVSDAARKIRVLPSPQVKVGVQTAGRWLELSVDAEGMSRDELLDILSGYDPKKKYYRLRSGEFLNVDENGLMTVARMTDSLGIGREELLSGLVKVPVYRALYLDSVLKEGNGITFYRDNLFRAVVRGMKSVEDSDYVVPASLQQVLRGYQKTGYRWLKTLDVNGFGGILADDMGLGKTIQIIALLQAEAEEHPESQSLIVCPASLVYNWENELNRFAPGLTVQTVTGTAPEREKILKIAAQLGTEHLETAASETTVQADAQESAEAICHPQILITSYDLLKRDIACYEPFQFRFQVIDEAQYIKNPLTQSARSVKLIKAQTRYALTGTPIENRLSELWSIFDYLMPGFLFTYSRFRKQFESPIAKDGDPYALESLRRLSGPFVLRRLKKDVLKDLPDKLETVVYSMAEKEQKQLYTAHALALKEELEQMSGDTYGTERIQVLAELTKLRQICCDPSLCFDRYKGGSAKLDTCMELITGGIAGGHKILLFSQFTSMLELIGQRLKKEGIAFHELTGATPKEERIRMAGAFQTDETPVFLISLKAGGTGLNLTAADIVIHYDPWWNVAAQNQATDRAHRIGQEKQVSVFKLIMKDTVEENILLLQEQKRDLADQIISGEQVSIGSLSKDELLKILSPQ</sequence>
<proteinExistence type="predicted"/>
<dbReference type="CDD" id="cd18012">
    <property type="entry name" value="DEXQc_arch_SWI2_SNF2"/>
    <property type="match status" value="1"/>
</dbReference>
<feature type="domain" description="Helicase C-terminal" evidence="5">
    <location>
        <begin position="910"/>
        <end position="1067"/>
    </location>
</feature>
<dbReference type="SMART" id="SM00487">
    <property type="entry name" value="DEXDc"/>
    <property type="match status" value="1"/>
</dbReference>
<keyword evidence="2" id="KW-0479">Metal-binding</keyword>
<dbReference type="InterPro" id="IPR027417">
    <property type="entry name" value="P-loop_NTPase"/>
</dbReference>
<dbReference type="InterPro" id="IPR049730">
    <property type="entry name" value="SNF2/RAD54-like_C"/>
</dbReference>
<dbReference type="Pfam" id="PF00176">
    <property type="entry name" value="SNF2-rel_dom"/>
    <property type="match status" value="1"/>
</dbReference>